<evidence type="ECO:0000313" key="1">
    <source>
        <dbReference type="EMBL" id="GLK15123.1"/>
    </source>
</evidence>
<dbReference type="Proteomes" id="UP001143474">
    <property type="component" value="Unassembled WGS sequence"/>
</dbReference>
<dbReference type="SUPFAM" id="SSF89360">
    <property type="entry name" value="HesB-like domain"/>
    <property type="match status" value="1"/>
</dbReference>
<reference evidence="1" key="2">
    <citation type="submission" date="2023-01" db="EMBL/GenBank/DDBJ databases">
        <authorList>
            <person name="Sun Q."/>
            <person name="Evtushenko L."/>
        </authorList>
    </citation>
    <scope>NUCLEOTIDE SEQUENCE</scope>
    <source>
        <strain evidence="1">VKM Ac-2007</strain>
    </source>
</reference>
<gene>
    <name evidence="1" type="ORF">GCM10017600_85360</name>
</gene>
<evidence type="ECO:0000313" key="2">
    <source>
        <dbReference type="Proteomes" id="UP001143474"/>
    </source>
</evidence>
<organism evidence="1 2">
    <name type="scientific">Streptosporangium carneum</name>
    <dbReference type="NCBI Taxonomy" id="47481"/>
    <lineage>
        <taxon>Bacteria</taxon>
        <taxon>Bacillati</taxon>
        <taxon>Actinomycetota</taxon>
        <taxon>Actinomycetes</taxon>
        <taxon>Streptosporangiales</taxon>
        <taxon>Streptosporangiaceae</taxon>
        <taxon>Streptosporangium</taxon>
    </lineage>
</organism>
<comment type="caution">
    <text evidence="1">The sequence shown here is derived from an EMBL/GenBank/DDBJ whole genome shotgun (WGS) entry which is preliminary data.</text>
</comment>
<dbReference type="InterPro" id="IPR035903">
    <property type="entry name" value="HesB-like_dom_sf"/>
</dbReference>
<protein>
    <recommendedName>
        <fullName evidence="3">Fe-S cluster assembly protein HesB</fullName>
    </recommendedName>
</protein>
<dbReference type="RefSeq" id="WP_271223346.1">
    <property type="nucleotide sequence ID" value="NZ_BAAAVD010000056.1"/>
</dbReference>
<keyword evidence="2" id="KW-1185">Reference proteome</keyword>
<dbReference type="AlphaFoldDB" id="A0A9W6IBH7"/>
<sequence length="95" mass="9904">MLTLTDTAAQVIRDLSSQVADSTDTGVRISSQTDGTGSLLLSVVDGPETDDKVVETDGARIFLDPTAADMLDDKSLDADIDEGGAVAFLVTEQSQ</sequence>
<reference evidence="1" key="1">
    <citation type="journal article" date="2014" name="Int. J. Syst. Evol. Microbiol.">
        <title>Complete genome sequence of Corynebacterium casei LMG S-19264T (=DSM 44701T), isolated from a smear-ripened cheese.</title>
        <authorList>
            <consortium name="US DOE Joint Genome Institute (JGI-PGF)"/>
            <person name="Walter F."/>
            <person name="Albersmeier A."/>
            <person name="Kalinowski J."/>
            <person name="Ruckert C."/>
        </authorList>
    </citation>
    <scope>NUCLEOTIDE SEQUENCE</scope>
    <source>
        <strain evidence="1">VKM Ac-2007</strain>
    </source>
</reference>
<proteinExistence type="predicted"/>
<accession>A0A9W6IBH7</accession>
<dbReference type="EMBL" id="BSEV01000042">
    <property type="protein sequence ID" value="GLK15123.1"/>
    <property type="molecule type" value="Genomic_DNA"/>
</dbReference>
<dbReference type="Gene3D" id="2.60.300.12">
    <property type="entry name" value="HesB-like domain"/>
    <property type="match status" value="1"/>
</dbReference>
<name>A0A9W6IBH7_9ACTN</name>
<evidence type="ECO:0008006" key="3">
    <source>
        <dbReference type="Google" id="ProtNLM"/>
    </source>
</evidence>